<feature type="transmembrane region" description="Helical" evidence="6">
    <location>
        <begin position="310"/>
        <end position="331"/>
    </location>
</feature>
<feature type="transmembrane region" description="Helical" evidence="6">
    <location>
        <begin position="116"/>
        <end position="142"/>
    </location>
</feature>
<dbReference type="RefSeq" id="WP_322185943.1">
    <property type="nucleotide sequence ID" value="NZ_JAXLPB010000001.1"/>
</dbReference>
<organism evidence="7 8">
    <name type="scientific">Fulvimarina uroteuthidis</name>
    <dbReference type="NCBI Taxonomy" id="3098149"/>
    <lineage>
        <taxon>Bacteria</taxon>
        <taxon>Pseudomonadati</taxon>
        <taxon>Pseudomonadota</taxon>
        <taxon>Alphaproteobacteria</taxon>
        <taxon>Hyphomicrobiales</taxon>
        <taxon>Aurantimonadaceae</taxon>
        <taxon>Fulvimarina</taxon>
    </lineage>
</organism>
<reference evidence="7 8" key="1">
    <citation type="submission" date="2023-12" db="EMBL/GenBank/DDBJ databases">
        <title>Description of Novel Strain Fulvimarina sp. 2208YS6-2-32 isolated from Uroteuthis (Photololigo) edulis.</title>
        <authorList>
            <person name="Park J.-S."/>
        </authorList>
    </citation>
    <scope>NUCLEOTIDE SEQUENCE [LARGE SCALE GENOMIC DNA]</scope>
    <source>
        <strain evidence="7 8">2208YS6-2-32</strain>
    </source>
</reference>
<feature type="transmembrane region" description="Helical" evidence="6">
    <location>
        <begin position="420"/>
        <end position="444"/>
    </location>
</feature>
<gene>
    <name evidence="7" type="ORF">U0C82_04965</name>
</gene>
<dbReference type="SUPFAM" id="SSF103473">
    <property type="entry name" value="MFS general substrate transporter"/>
    <property type="match status" value="1"/>
</dbReference>
<dbReference type="InterPro" id="IPR004896">
    <property type="entry name" value="PucC-rel"/>
</dbReference>
<evidence type="ECO:0000256" key="1">
    <source>
        <dbReference type="ARBA" id="ARBA00004141"/>
    </source>
</evidence>
<keyword evidence="8" id="KW-1185">Reference proteome</keyword>
<feature type="transmembrane region" description="Helical" evidence="6">
    <location>
        <begin position="183"/>
        <end position="204"/>
    </location>
</feature>
<keyword evidence="5 6" id="KW-0472">Membrane</keyword>
<protein>
    <submittedName>
        <fullName evidence="7">BCD family MFS transporter</fullName>
    </submittedName>
</protein>
<evidence type="ECO:0000256" key="6">
    <source>
        <dbReference type="SAM" id="Phobius"/>
    </source>
</evidence>
<feature type="transmembrane region" description="Helical" evidence="6">
    <location>
        <begin position="245"/>
        <end position="263"/>
    </location>
</feature>
<dbReference type="InterPro" id="IPR026036">
    <property type="entry name" value="PucC"/>
</dbReference>
<comment type="subcellular location">
    <subcellularLocation>
        <location evidence="1">Membrane</location>
        <topology evidence="1">Multi-pass membrane protein</topology>
    </subcellularLocation>
</comment>
<evidence type="ECO:0000256" key="5">
    <source>
        <dbReference type="ARBA" id="ARBA00023136"/>
    </source>
</evidence>
<evidence type="ECO:0000256" key="4">
    <source>
        <dbReference type="ARBA" id="ARBA00022989"/>
    </source>
</evidence>
<dbReference type="PIRSF" id="PIRSF016565">
    <property type="entry name" value="PucC"/>
    <property type="match status" value="1"/>
</dbReference>
<feature type="transmembrane region" description="Helical" evidence="6">
    <location>
        <begin position="154"/>
        <end position="177"/>
    </location>
</feature>
<feature type="transmembrane region" description="Helical" evidence="6">
    <location>
        <begin position="21"/>
        <end position="42"/>
    </location>
</feature>
<dbReference type="Gene3D" id="1.20.1250.20">
    <property type="entry name" value="MFS general substrate transporter like domains"/>
    <property type="match status" value="2"/>
</dbReference>
<dbReference type="CDD" id="cd06176">
    <property type="entry name" value="MFS_BCD_PucC-like"/>
    <property type="match status" value="1"/>
</dbReference>
<proteinExistence type="inferred from homology"/>
<keyword evidence="3 6" id="KW-0812">Transmembrane</keyword>
<comment type="caution">
    <text evidence="7">The sequence shown here is derived from an EMBL/GenBank/DDBJ whole genome shotgun (WGS) entry which is preliminary data.</text>
</comment>
<name>A0ABU5I120_9HYPH</name>
<dbReference type="EMBL" id="JAXLPB010000001">
    <property type="protein sequence ID" value="MDY8108504.1"/>
    <property type="molecule type" value="Genomic_DNA"/>
</dbReference>
<feature type="transmembrane region" description="Helical" evidence="6">
    <location>
        <begin position="283"/>
        <end position="303"/>
    </location>
</feature>
<dbReference type="PANTHER" id="PTHR23538">
    <property type="entry name" value="44.5 KD BACTERIOCHLOROPHYLL SYNTHASE SUBUNIT"/>
    <property type="match status" value="1"/>
</dbReference>
<evidence type="ECO:0000256" key="2">
    <source>
        <dbReference type="ARBA" id="ARBA00008412"/>
    </source>
</evidence>
<dbReference type="Proteomes" id="UP001294412">
    <property type="component" value="Unassembled WGS sequence"/>
</dbReference>
<evidence type="ECO:0000313" key="7">
    <source>
        <dbReference type="EMBL" id="MDY8108504.1"/>
    </source>
</evidence>
<dbReference type="Pfam" id="PF03209">
    <property type="entry name" value="PUCC"/>
    <property type="match status" value="1"/>
</dbReference>
<feature type="transmembrane region" description="Helical" evidence="6">
    <location>
        <begin position="386"/>
        <end position="408"/>
    </location>
</feature>
<feature type="transmembrane region" description="Helical" evidence="6">
    <location>
        <begin position="87"/>
        <end position="110"/>
    </location>
</feature>
<feature type="transmembrane region" description="Helical" evidence="6">
    <location>
        <begin position="343"/>
        <end position="365"/>
    </location>
</feature>
<evidence type="ECO:0000256" key="3">
    <source>
        <dbReference type="ARBA" id="ARBA00022692"/>
    </source>
</evidence>
<evidence type="ECO:0000313" key="8">
    <source>
        <dbReference type="Proteomes" id="UP001294412"/>
    </source>
</evidence>
<accession>A0ABU5I120</accession>
<dbReference type="PANTHER" id="PTHR23538:SF1">
    <property type="entry name" value="44.5 KD BACTERIOCHLOROPHYLL SYNTHASE SUBUNIT"/>
    <property type="match status" value="1"/>
</dbReference>
<comment type="similarity">
    <text evidence="2">Belongs to the PucC family.</text>
</comment>
<sequence length="466" mass="47197">MTPALAVKPDPAPAGFTWPQLMRLALVQTAIGAMVVITTSTLNRVMVIEHGFAATVPGALVALHYAVQMLRPRFGHGADTGRGRTGWIVGGLAVLAVGTIGAAAATGLAASHPLPGLLASALAFVLIGAGVGAAGTNLLALVAQGTAAHRRGQAATLMWTLMIAGFAVTAGTAGHFLDPFSDARLLAVTGVVAGLAFLVSALSIRGIEQPSRAVGDAAPRLPRRSSAAFRAALASVWREDETRRFTLFVFISMFAYNAQDLILEPFAGSLFAMSPGETTQLSGAQHGGTFAGMIAVALAGWLFARRFPGLLRILCVAGCIGSASAFGLLYGSTLQPAGESPGAFPLSAVVTGLGFFNGVFAVAAIGSMMGLSARTEDTCPRHGIRMGLWGAAQAIAFGLGGFAGTALVDLVQFGGGSPATAYGSVFAVEAVCFLISGALAWVCVADRSAAPRSAGPPSYSLPGATA</sequence>
<dbReference type="InterPro" id="IPR036259">
    <property type="entry name" value="MFS_trans_sf"/>
</dbReference>
<keyword evidence="4 6" id="KW-1133">Transmembrane helix</keyword>
<feature type="transmembrane region" description="Helical" evidence="6">
    <location>
        <begin position="48"/>
        <end position="67"/>
    </location>
</feature>